<dbReference type="InParanoid" id="B8C3P0"/>
<dbReference type="FunCoup" id="B8C3P0">
    <property type="interactions" value="1"/>
</dbReference>
<dbReference type="PaxDb" id="35128-Thaps28410"/>
<dbReference type="FunFam" id="3.40.50.1820:FF:000883">
    <property type="entry name" value="Phospholipase"/>
    <property type="match status" value="1"/>
</dbReference>
<gene>
    <name evidence="2" type="ORF">THAPSDRAFT_28410</name>
</gene>
<dbReference type="GeneID" id="7442260"/>
<accession>B8C3P0</accession>
<dbReference type="InterPro" id="IPR051044">
    <property type="entry name" value="MAG_DAG_Lipase"/>
</dbReference>
<dbReference type="GO" id="GO:0016298">
    <property type="term" value="F:lipase activity"/>
    <property type="evidence" value="ECO:0000318"/>
    <property type="project" value="GO_Central"/>
</dbReference>
<protein>
    <submittedName>
        <fullName evidence="2">Phospholipase</fullName>
    </submittedName>
</protein>
<dbReference type="STRING" id="35128.B8C3P0"/>
<dbReference type="eggNOG" id="KOG1455">
    <property type="taxonomic scope" value="Eukaryota"/>
</dbReference>
<dbReference type="InterPro" id="IPR022742">
    <property type="entry name" value="Hydrolase_4"/>
</dbReference>
<dbReference type="KEGG" id="tps:THAPSDRAFT_28410"/>
<feature type="domain" description="Serine aminopeptidase S33" evidence="1">
    <location>
        <begin position="34"/>
        <end position="277"/>
    </location>
</feature>
<dbReference type="EMBL" id="CM000642">
    <property type="protein sequence ID" value="EED92153.1"/>
    <property type="molecule type" value="Genomic_DNA"/>
</dbReference>
<dbReference type="Pfam" id="PF12146">
    <property type="entry name" value="Hydrolase_4"/>
    <property type="match status" value="1"/>
</dbReference>
<evidence type="ECO:0000313" key="3">
    <source>
        <dbReference type="Proteomes" id="UP000001449"/>
    </source>
</evidence>
<organism evidence="2 3">
    <name type="scientific">Thalassiosira pseudonana</name>
    <name type="common">Marine diatom</name>
    <name type="synonym">Cyclotella nana</name>
    <dbReference type="NCBI Taxonomy" id="35128"/>
    <lineage>
        <taxon>Eukaryota</taxon>
        <taxon>Sar</taxon>
        <taxon>Stramenopiles</taxon>
        <taxon>Ochrophyta</taxon>
        <taxon>Bacillariophyta</taxon>
        <taxon>Coscinodiscophyceae</taxon>
        <taxon>Thalassiosirophycidae</taxon>
        <taxon>Thalassiosirales</taxon>
        <taxon>Thalassiosiraceae</taxon>
        <taxon>Thalassiosira</taxon>
    </lineage>
</organism>
<dbReference type="AlphaFoldDB" id="B8C3P0"/>
<name>B8C3P0_THAPS</name>
<evidence type="ECO:0000259" key="1">
    <source>
        <dbReference type="Pfam" id="PF12146"/>
    </source>
</evidence>
<dbReference type="Gene3D" id="3.40.50.1820">
    <property type="entry name" value="alpha/beta hydrolase"/>
    <property type="match status" value="1"/>
</dbReference>
<dbReference type="SUPFAM" id="SSF53474">
    <property type="entry name" value="alpha/beta-Hydrolases"/>
    <property type="match status" value="1"/>
</dbReference>
<dbReference type="ESTHER" id="thaps-b8c3p0">
    <property type="family name" value="Monoglyceridelipase_lysophospholip"/>
</dbReference>
<dbReference type="RefSeq" id="XP_002290401.1">
    <property type="nucleotide sequence ID" value="XM_002290365.1"/>
</dbReference>
<evidence type="ECO:0000313" key="2">
    <source>
        <dbReference type="EMBL" id="EED92153.1"/>
    </source>
</evidence>
<dbReference type="GO" id="GO:0016020">
    <property type="term" value="C:membrane"/>
    <property type="evidence" value="ECO:0000318"/>
    <property type="project" value="GO_Central"/>
</dbReference>
<dbReference type="PANTHER" id="PTHR11614">
    <property type="entry name" value="PHOSPHOLIPASE-RELATED"/>
    <property type="match status" value="1"/>
</dbReference>
<dbReference type="HOGENOM" id="CLU_026209_0_2_1"/>
<sequence length="300" mass="33923">MKCRDVDLKEGYWVNGRGMALFSSIMKPSDGTRIRAVVFFCHGFLGSSSYLIRCEYQRLVKEGIAFVGIDYEGHGQSDGLQGLIPSWELLVNDSLEYFQETLKKEFPNKPYFLCGESMGGAVCFSIYQKTPQLWRGVVFQAPMCKIKEDMLPPPFVVKLFLAIVGKSDSNAFSELPIAPSKKSLLNDVFKSEEKRRLAKDSPLFYGDRKPRLASARELLRVSDTLSTSLKDFKAPFIVQHGLSDVVTDPSLSQALYDESPSKDKTIKLYEGMWHSINIGESDENLDIVFRDAIDWILKRS</sequence>
<dbReference type="OMA" id="ICALEEY"/>
<reference evidence="2 3" key="1">
    <citation type="journal article" date="2004" name="Science">
        <title>The genome of the diatom Thalassiosira pseudonana: ecology, evolution, and metabolism.</title>
        <authorList>
            <person name="Armbrust E.V."/>
            <person name="Berges J.A."/>
            <person name="Bowler C."/>
            <person name="Green B.R."/>
            <person name="Martinez D."/>
            <person name="Putnam N.H."/>
            <person name="Zhou S."/>
            <person name="Allen A.E."/>
            <person name="Apt K.E."/>
            <person name="Bechner M."/>
            <person name="Brzezinski M.A."/>
            <person name="Chaal B.K."/>
            <person name="Chiovitti A."/>
            <person name="Davis A.K."/>
            <person name="Demarest M.S."/>
            <person name="Detter J.C."/>
            <person name="Glavina T."/>
            <person name="Goodstein D."/>
            <person name="Hadi M.Z."/>
            <person name="Hellsten U."/>
            <person name="Hildebrand M."/>
            <person name="Jenkins B.D."/>
            <person name="Jurka J."/>
            <person name="Kapitonov V.V."/>
            <person name="Kroger N."/>
            <person name="Lau W.W."/>
            <person name="Lane T.W."/>
            <person name="Larimer F.W."/>
            <person name="Lippmeier J.C."/>
            <person name="Lucas S."/>
            <person name="Medina M."/>
            <person name="Montsant A."/>
            <person name="Obornik M."/>
            <person name="Parker M.S."/>
            <person name="Palenik B."/>
            <person name="Pazour G.J."/>
            <person name="Richardson P.M."/>
            <person name="Rynearson T.A."/>
            <person name="Saito M.A."/>
            <person name="Schwartz D.C."/>
            <person name="Thamatrakoln K."/>
            <person name="Valentin K."/>
            <person name="Vardi A."/>
            <person name="Wilkerson F.P."/>
            <person name="Rokhsar D.S."/>
        </authorList>
    </citation>
    <scope>NUCLEOTIDE SEQUENCE [LARGE SCALE GENOMIC DNA]</scope>
    <source>
        <strain evidence="2 3">CCMP1335</strain>
    </source>
</reference>
<reference evidence="2 3" key="2">
    <citation type="journal article" date="2008" name="Nature">
        <title>The Phaeodactylum genome reveals the evolutionary history of diatom genomes.</title>
        <authorList>
            <person name="Bowler C."/>
            <person name="Allen A.E."/>
            <person name="Badger J.H."/>
            <person name="Grimwood J."/>
            <person name="Jabbari K."/>
            <person name="Kuo A."/>
            <person name="Maheswari U."/>
            <person name="Martens C."/>
            <person name="Maumus F."/>
            <person name="Otillar R.P."/>
            <person name="Rayko E."/>
            <person name="Salamov A."/>
            <person name="Vandepoele K."/>
            <person name="Beszteri B."/>
            <person name="Gruber A."/>
            <person name="Heijde M."/>
            <person name="Katinka M."/>
            <person name="Mock T."/>
            <person name="Valentin K."/>
            <person name="Verret F."/>
            <person name="Berges J.A."/>
            <person name="Brownlee C."/>
            <person name="Cadoret J.P."/>
            <person name="Chiovitti A."/>
            <person name="Choi C.J."/>
            <person name="Coesel S."/>
            <person name="De Martino A."/>
            <person name="Detter J.C."/>
            <person name="Durkin C."/>
            <person name="Falciatore A."/>
            <person name="Fournet J."/>
            <person name="Haruta M."/>
            <person name="Huysman M.J."/>
            <person name="Jenkins B.D."/>
            <person name="Jiroutova K."/>
            <person name="Jorgensen R.E."/>
            <person name="Joubert Y."/>
            <person name="Kaplan A."/>
            <person name="Kroger N."/>
            <person name="Kroth P.G."/>
            <person name="La Roche J."/>
            <person name="Lindquist E."/>
            <person name="Lommer M."/>
            <person name="Martin-Jezequel V."/>
            <person name="Lopez P.J."/>
            <person name="Lucas S."/>
            <person name="Mangogna M."/>
            <person name="McGinnis K."/>
            <person name="Medlin L.K."/>
            <person name="Montsant A."/>
            <person name="Oudot-Le Secq M.P."/>
            <person name="Napoli C."/>
            <person name="Obornik M."/>
            <person name="Parker M.S."/>
            <person name="Petit J.L."/>
            <person name="Porcel B.M."/>
            <person name="Poulsen N."/>
            <person name="Robison M."/>
            <person name="Rychlewski L."/>
            <person name="Rynearson T.A."/>
            <person name="Schmutz J."/>
            <person name="Shapiro H."/>
            <person name="Siaut M."/>
            <person name="Stanley M."/>
            <person name="Sussman M.R."/>
            <person name="Taylor A.R."/>
            <person name="Vardi A."/>
            <person name="von Dassow P."/>
            <person name="Vyverman W."/>
            <person name="Willis A."/>
            <person name="Wyrwicz L.S."/>
            <person name="Rokhsar D.S."/>
            <person name="Weissenbach J."/>
            <person name="Armbrust E.V."/>
            <person name="Green B.R."/>
            <person name="Van de Peer Y."/>
            <person name="Grigoriev I.V."/>
        </authorList>
    </citation>
    <scope>NUCLEOTIDE SEQUENCE [LARGE SCALE GENOMIC DNA]</scope>
    <source>
        <strain evidence="2 3">CCMP1335</strain>
    </source>
</reference>
<dbReference type="InterPro" id="IPR029058">
    <property type="entry name" value="AB_hydrolase_fold"/>
</dbReference>
<dbReference type="Proteomes" id="UP000001449">
    <property type="component" value="Chromosome 5"/>
</dbReference>
<proteinExistence type="predicted"/>
<keyword evidence="3" id="KW-1185">Reference proteome</keyword>